<keyword evidence="2" id="KW-0238">DNA-binding</keyword>
<dbReference type="PRINTS" id="PR00038">
    <property type="entry name" value="HTHLUXR"/>
</dbReference>
<dbReference type="Proteomes" id="UP000198906">
    <property type="component" value="Unassembled WGS sequence"/>
</dbReference>
<keyword evidence="3" id="KW-0804">Transcription</keyword>
<dbReference type="CDD" id="cd06170">
    <property type="entry name" value="LuxR_C_like"/>
    <property type="match status" value="1"/>
</dbReference>
<dbReference type="Gene3D" id="1.10.10.10">
    <property type="entry name" value="Winged helix-like DNA-binding domain superfamily/Winged helix DNA-binding domain"/>
    <property type="match status" value="1"/>
</dbReference>
<dbReference type="GO" id="GO:0003677">
    <property type="term" value="F:DNA binding"/>
    <property type="evidence" value="ECO:0007669"/>
    <property type="project" value="UniProtKB-KW"/>
</dbReference>
<sequence length="311" mass="34856">MEVLRELIPWDGYALSAWDIGTGTHRHITLASEGYPTDLQDHMNDAFVEQNPGFRVLHTRVPHALRWLDLARDWEIQFARTSSAEEHLIPAGFTEGATMCLRLPDGRYTGALHVSWKKSAHATDEARRIIEGFRPVLARACDLLSDVQHGVQDLGPEAHVALVSAEGSITDMPGRSMGPILSDPEVLRDLIREPTYRARRFLWASTEGLCHRIELVPWRGRTTMLVEQRISWPFGLTSREAEILRLVADGMSNPQIGKELFISPRTVSTHVEHILHKLNCQSRAQLARFAVDADLLLMGSALGRAHSTSAR</sequence>
<proteinExistence type="predicted"/>
<protein>
    <submittedName>
        <fullName evidence="5">Regulatory protein, luxR family</fullName>
    </submittedName>
</protein>
<dbReference type="SMART" id="SM00421">
    <property type="entry name" value="HTH_LUXR"/>
    <property type="match status" value="1"/>
</dbReference>
<dbReference type="InterPro" id="IPR036388">
    <property type="entry name" value="WH-like_DNA-bd_sf"/>
</dbReference>
<evidence type="ECO:0000256" key="3">
    <source>
        <dbReference type="ARBA" id="ARBA00023163"/>
    </source>
</evidence>
<evidence type="ECO:0000256" key="1">
    <source>
        <dbReference type="ARBA" id="ARBA00023015"/>
    </source>
</evidence>
<dbReference type="PROSITE" id="PS00622">
    <property type="entry name" value="HTH_LUXR_1"/>
    <property type="match status" value="1"/>
</dbReference>
<dbReference type="SUPFAM" id="SSF46894">
    <property type="entry name" value="C-terminal effector domain of the bipartite response regulators"/>
    <property type="match status" value="1"/>
</dbReference>
<dbReference type="InterPro" id="IPR000792">
    <property type="entry name" value="Tscrpt_reg_LuxR_C"/>
</dbReference>
<feature type="domain" description="HTH luxR-type" evidence="4">
    <location>
        <begin position="229"/>
        <end position="294"/>
    </location>
</feature>
<evidence type="ECO:0000259" key="4">
    <source>
        <dbReference type="PROSITE" id="PS50043"/>
    </source>
</evidence>
<dbReference type="PANTHER" id="PTHR44688">
    <property type="entry name" value="DNA-BINDING TRANSCRIPTIONAL ACTIVATOR DEVR_DOSR"/>
    <property type="match status" value="1"/>
</dbReference>
<accession>A0A1C6S6P5</accession>
<dbReference type="Pfam" id="PF00196">
    <property type="entry name" value="GerE"/>
    <property type="match status" value="1"/>
</dbReference>
<evidence type="ECO:0000256" key="2">
    <source>
        <dbReference type="ARBA" id="ARBA00023125"/>
    </source>
</evidence>
<gene>
    <name evidence="5" type="ORF">GA0074694_4116</name>
</gene>
<dbReference type="PANTHER" id="PTHR44688:SF16">
    <property type="entry name" value="DNA-BINDING TRANSCRIPTIONAL ACTIVATOR DEVR_DOSR"/>
    <property type="match status" value="1"/>
</dbReference>
<evidence type="ECO:0000313" key="6">
    <source>
        <dbReference type="Proteomes" id="UP000198906"/>
    </source>
</evidence>
<evidence type="ECO:0000313" key="5">
    <source>
        <dbReference type="EMBL" id="SCL25059.1"/>
    </source>
</evidence>
<keyword evidence="1" id="KW-0805">Transcription regulation</keyword>
<dbReference type="PROSITE" id="PS50043">
    <property type="entry name" value="HTH_LUXR_2"/>
    <property type="match status" value="1"/>
</dbReference>
<name>A0A1C6S6P5_9ACTN</name>
<dbReference type="GO" id="GO:0006355">
    <property type="term" value="P:regulation of DNA-templated transcription"/>
    <property type="evidence" value="ECO:0007669"/>
    <property type="project" value="InterPro"/>
</dbReference>
<keyword evidence="6" id="KW-1185">Reference proteome</keyword>
<dbReference type="EMBL" id="FMHU01000002">
    <property type="protein sequence ID" value="SCL25059.1"/>
    <property type="molecule type" value="Genomic_DNA"/>
</dbReference>
<reference evidence="6" key="1">
    <citation type="submission" date="2016-06" db="EMBL/GenBank/DDBJ databases">
        <authorList>
            <person name="Varghese N."/>
        </authorList>
    </citation>
    <scope>NUCLEOTIDE SEQUENCE [LARGE SCALE GENOMIC DNA]</scope>
    <source>
        <strain evidence="6">DSM 46123</strain>
    </source>
</reference>
<dbReference type="STRING" id="47866.GA0074694_4116"/>
<dbReference type="AlphaFoldDB" id="A0A1C6S6P5"/>
<organism evidence="5 6">
    <name type="scientific">Micromonospora inyonensis</name>
    <dbReference type="NCBI Taxonomy" id="47866"/>
    <lineage>
        <taxon>Bacteria</taxon>
        <taxon>Bacillati</taxon>
        <taxon>Actinomycetota</taxon>
        <taxon>Actinomycetes</taxon>
        <taxon>Micromonosporales</taxon>
        <taxon>Micromonosporaceae</taxon>
        <taxon>Micromonospora</taxon>
    </lineage>
</organism>
<dbReference type="InterPro" id="IPR016032">
    <property type="entry name" value="Sig_transdc_resp-reg_C-effctor"/>
</dbReference>